<keyword evidence="2" id="KW-0863">Zinc-finger</keyword>
<name>W9WVS5_9EURO</name>
<dbReference type="InterPro" id="IPR001965">
    <property type="entry name" value="Znf_PHD"/>
</dbReference>
<gene>
    <name evidence="6" type="ORF">A1O7_02798</name>
</gene>
<dbReference type="InterPro" id="IPR053051">
    <property type="entry name" value="HDAC_complex_subunit"/>
</dbReference>
<dbReference type="InterPro" id="IPR019786">
    <property type="entry name" value="Zinc_finger_PHD-type_CS"/>
</dbReference>
<evidence type="ECO:0000259" key="5">
    <source>
        <dbReference type="SMART" id="SM00249"/>
    </source>
</evidence>
<organism evidence="6 7">
    <name type="scientific">Cladophialophora yegresii CBS 114405</name>
    <dbReference type="NCBI Taxonomy" id="1182544"/>
    <lineage>
        <taxon>Eukaryota</taxon>
        <taxon>Fungi</taxon>
        <taxon>Dikarya</taxon>
        <taxon>Ascomycota</taxon>
        <taxon>Pezizomycotina</taxon>
        <taxon>Eurotiomycetes</taxon>
        <taxon>Chaetothyriomycetidae</taxon>
        <taxon>Chaetothyriales</taxon>
        <taxon>Herpotrichiellaceae</taxon>
        <taxon>Cladophialophora</taxon>
    </lineage>
</organism>
<keyword evidence="7" id="KW-1185">Reference proteome</keyword>
<feature type="region of interest" description="Disordered" evidence="4">
    <location>
        <begin position="508"/>
        <end position="541"/>
    </location>
</feature>
<feature type="compositionally biased region" description="Basic and acidic residues" evidence="4">
    <location>
        <begin position="403"/>
        <end position="431"/>
    </location>
</feature>
<dbReference type="OrthoDB" id="418595at2759"/>
<dbReference type="PANTHER" id="PTHR47793:SF1">
    <property type="entry name" value="HISTONE DEACETYLASE COMPLEX SUBUNIT CTI6"/>
    <property type="match status" value="1"/>
</dbReference>
<feature type="domain" description="Zinc finger PHD-type" evidence="5">
    <location>
        <begin position="104"/>
        <end position="170"/>
    </location>
</feature>
<dbReference type="eggNOG" id="KOG1844">
    <property type="taxonomic scope" value="Eukaryota"/>
</dbReference>
<evidence type="ECO:0000256" key="2">
    <source>
        <dbReference type="ARBA" id="ARBA00022771"/>
    </source>
</evidence>
<dbReference type="InterPro" id="IPR011011">
    <property type="entry name" value="Znf_FYVE_PHD"/>
</dbReference>
<dbReference type="InterPro" id="IPR003903">
    <property type="entry name" value="UIM_dom"/>
</dbReference>
<dbReference type="AlphaFoldDB" id="W9WVS5"/>
<feature type="compositionally biased region" description="Basic and acidic residues" evidence="4">
    <location>
        <begin position="239"/>
        <end position="249"/>
    </location>
</feature>
<reference evidence="6 7" key="1">
    <citation type="submission" date="2013-03" db="EMBL/GenBank/DDBJ databases">
        <title>The Genome Sequence of Cladophialophora yegresii CBS 114405.</title>
        <authorList>
            <consortium name="The Broad Institute Genomics Platform"/>
            <person name="Cuomo C."/>
            <person name="de Hoog S."/>
            <person name="Gorbushina A."/>
            <person name="Walker B."/>
            <person name="Young S.K."/>
            <person name="Zeng Q."/>
            <person name="Gargeya S."/>
            <person name="Fitzgerald M."/>
            <person name="Haas B."/>
            <person name="Abouelleil A."/>
            <person name="Allen A.W."/>
            <person name="Alvarado L."/>
            <person name="Arachchi H.M."/>
            <person name="Berlin A.M."/>
            <person name="Chapman S.B."/>
            <person name="Gainer-Dewar J."/>
            <person name="Goldberg J."/>
            <person name="Griggs A."/>
            <person name="Gujja S."/>
            <person name="Hansen M."/>
            <person name="Howarth C."/>
            <person name="Imamovic A."/>
            <person name="Ireland A."/>
            <person name="Larimer J."/>
            <person name="McCowan C."/>
            <person name="Murphy C."/>
            <person name="Pearson M."/>
            <person name="Poon T.W."/>
            <person name="Priest M."/>
            <person name="Roberts A."/>
            <person name="Saif S."/>
            <person name="Shea T."/>
            <person name="Sisk P."/>
            <person name="Sykes S."/>
            <person name="Wortman J."/>
            <person name="Nusbaum C."/>
            <person name="Birren B."/>
        </authorList>
    </citation>
    <scope>NUCLEOTIDE SEQUENCE [LARGE SCALE GENOMIC DNA]</scope>
    <source>
        <strain evidence="6 7">CBS 114405</strain>
    </source>
</reference>
<feature type="compositionally biased region" description="Low complexity" evidence="4">
    <location>
        <begin position="518"/>
        <end position="541"/>
    </location>
</feature>
<dbReference type="SMART" id="SM00249">
    <property type="entry name" value="PHD"/>
    <property type="match status" value="1"/>
</dbReference>
<dbReference type="RefSeq" id="XP_007755018.1">
    <property type="nucleotide sequence ID" value="XM_007756828.1"/>
</dbReference>
<dbReference type="SUPFAM" id="SSF57903">
    <property type="entry name" value="FYVE/PHD zinc finger"/>
    <property type="match status" value="1"/>
</dbReference>
<dbReference type="EMBL" id="AMGW01000002">
    <property type="protein sequence ID" value="EXJ62364.1"/>
    <property type="molecule type" value="Genomic_DNA"/>
</dbReference>
<dbReference type="HOGENOM" id="CLU_020879_0_1_1"/>
<accession>W9WVS5</accession>
<feature type="compositionally biased region" description="Basic and acidic residues" evidence="4">
    <location>
        <begin position="256"/>
        <end position="266"/>
    </location>
</feature>
<dbReference type="Gene3D" id="3.30.40.10">
    <property type="entry name" value="Zinc/RING finger domain, C3HC4 (zinc finger)"/>
    <property type="match status" value="1"/>
</dbReference>
<keyword evidence="3" id="KW-0862">Zinc</keyword>
<feature type="compositionally biased region" description="Polar residues" evidence="4">
    <location>
        <begin position="377"/>
        <end position="386"/>
    </location>
</feature>
<dbReference type="VEuPathDB" id="FungiDB:A1O7_02798"/>
<dbReference type="STRING" id="1182544.W9WVS5"/>
<dbReference type="GO" id="GO:0061188">
    <property type="term" value="P:negative regulation of rDNA heterochromatin formation"/>
    <property type="evidence" value="ECO:0007669"/>
    <property type="project" value="TreeGrafter"/>
</dbReference>
<dbReference type="GeneID" id="19177403"/>
<dbReference type="Pfam" id="PF20826">
    <property type="entry name" value="PHD_5"/>
    <property type="match status" value="1"/>
</dbReference>
<evidence type="ECO:0000256" key="1">
    <source>
        <dbReference type="ARBA" id="ARBA00022723"/>
    </source>
</evidence>
<dbReference type="InterPro" id="IPR013083">
    <property type="entry name" value="Znf_RING/FYVE/PHD"/>
</dbReference>
<dbReference type="GO" id="GO:0061186">
    <property type="term" value="P:negative regulation of silent mating-type cassette heterochromatin formation"/>
    <property type="evidence" value="ECO:0007669"/>
    <property type="project" value="TreeGrafter"/>
</dbReference>
<evidence type="ECO:0000256" key="4">
    <source>
        <dbReference type="SAM" id="MobiDB-lite"/>
    </source>
</evidence>
<feature type="region of interest" description="Disordered" evidence="4">
    <location>
        <begin position="178"/>
        <end position="483"/>
    </location>
</feature>
<comment type="caution">
    <text evidence="6">The sequence shown here is derived from an EMBL/GenBank/DDBJ whole genome shotgun (WGS) entry which is preliminary data.</text>
</comment>
<dbReference type="GO" id="GO:0033698">
    <property type="term" value="C:Rpd3L complex"/>
    <property type="evidence" value="ECO:0007669"/>
    <property type="project" value="TreeGrafter"/>
</dbReference>
<evidence type="ECO:0000256" key="3">
    <source>
        <dbReference type="ARBA" id="ARBA00022833"/>
    </source>
</evidence>
<feature type="compositionally biased region" description="Polar residues" evidence="4">
    <location>
        <begin position="20"/>
        <end position="29"/>
    </location>
</feature>
<dbReference type="GO" id="GO:0070210">
    <property type="term" value="C:Rpd3L-Expanded complex"/>
    <property type="evidence" value="ECO:0007669"/>
    <property type="project" value="TreeGrafter"/>
</dbReference>
<proteinExistence type="predicted"/>
<dbReference type="PROSITE" id="PS50330">
    <property type="entry name" value="UIM"/>
    <property type="match status" value="1"/>
</dbReference>
<dbReference type="PANTHER" id="PTHR47793">
    <property type="entry name" value="HISTONE DEACETYLASE COMPLEX SUBUNIT CTI6"/>
    <property type="match status" value="1"/>
</dbReference>
<feature type="compositionally biased region" description="Basic and acidic residues" evidence="4">
    <location>
        <begin position="335"/>
        <end position="350"/>
    </location>
</feature>
<feature type="compositionally biased region" description="Basic and acidic residues" evidence="4">
    <location>
        <begin position="314"/>
        <end position="326"/>
    </location>
</feature>
<keyword evidence="1" id="KW-0479">Metal-binding</keyword>
<dbReference type="GO" id="GO:0008270">
    <property type="term" value="F:zinc ion binding"/>
    <property type="evidence" value="ECO:0007669"/>
    <property type="project" value="UniProtKB-KW"/>
</dbReference>
<protein>
    <recommendedName>
        <fullName evidence="5">Zinc finger PHD-type domain-containing protein</fullName>
    </recommendedName>
</protein>
<evidence type="ECO:0000313" key="6">
    <source>
        <dbReference type="EMBL" id="EXJ62364.1"/>
    </source>
</evidence>
<dbReference type="PROSITE" id="PS01359">
    <property type="entry name" value="ZF_PHD_1"/>
    <property type="match status" value="1"/>
</dbReference>
<dbReference type="Proteomes" id="UP000019473">
    <property type="component" value="Unassembled WGS sequence"/>
</dbReference>
<feature type="region of interest" description="Disordered" evidence="4">
    <location>
        <begin position="1"/>
        <end position="95"/>
    </location>
</feature>
<sequence length="607" mass="66038">MSPRRSSRARSSQQPPPGPNHTNSNTSIISKLDRDTRTTQRPIHRRRSSTQPPESADGADSTSRAEQTAPRRSRRNGEDKEPLAKQPLEDEENDIEAADEEVTRCICGQAEYPGPPFALVRRLVGPDDSVEEPGNFFVQCDNCGVWQHGGCMGIIDEVFLPDEYFCEQCKPELHKIVRSSSGPKSSRYIPLLDASSRRSSPLSSNPEAGRKRDSKAVQNESTKRRATMNSRVAYDEDEMLRRAIEESKEMGSVGKRTREESEDNKGNSKRRRTGSNTSDTLSKHSESPEPAAIDEGAQALSSAAQKLRGAAARNNREKELRDKQKEQQAAQRAEAASKRNARSERRRGEDSPPPTPSLSPAKAVQSNGRPKAETPPSGRSNINSRKTGGRAPVRRARLGRNQNTRDRENGDEEGTSHHDASHETNGGDKSRGASPPTNGAEGKDHHIKSATSHGHGHGHNINGESGRSSKAKTHPARTSMNEMKRRVAAILEFVGRMQTERTTQLTAQNTAHGGHGSDGSSKGTNTPNGLSKSSSGSRASALPTASLVRAVAAGLKDVQGQVGDDGGENPVLMIDDRDFGTMGSVDMMESLTKKLVQWQSVYGVYSR</sequence>
<evidence type="ECO:0000313" key="7">
    <source>
        <dbReference type="Proteomes" id="UP000019473"/>
    </source>
</evidence>